<organism evidence="11 12">
    <name type="scientific">Pleurodeles waltl</name>
    <name type="common">Iberian ribbed newt</name>
    <dbReference type="NCBI Taxonomy" id="8319"/>
    <lineage>
        <taxon>Eukaryota</taxon>
        <taxon>Metazoa</taxon>
        <taxon>Chordata</taxon>
        <taxon>Craniata</taxon>
        <taxon>Vertebrata</taxon>
        <taxon>Euteleostomi</taxon>
        <taxon>Amphibia</taxon>
        <taxon>Batrachia</taxon>
        <taxon>Caudata</taxon>
        <taxon>Salamandroidea</taxon>
        <taxon>Salamandridae</taxon>
        <taxon>Pleurodelinae</taxon>
        <taxon>Pleurodeles</taxon>
    </lineage>
</organism>
<keyword evidence="6" id="KW-0204">Cytolysis</keyword>
<dbReference type="PROSITE" id="PS51412">
    <property type="entry name" value="MACPF_2"/>
    <property type="match status" value="1"/>
</dbReference>
<evidence type="ECO:0000259" key="10">
    <source>
        <dbReference type="PROSITE" id="PS51412"/>
    </source>
</evidence>
<evidence type="ECO:0000256" key="1">
    <source>
        <dbReference type="ARBA" id="ARBA00004370"/>
    </source>
</evidence>
<dbReference type="PANTHER" id="PTHR46096:SF3">
    <property type="entry name" value="PERFORIN-1"/>
    <property type="match status" value="1"/>
</dbReference>
<protein>
    <recommendedName>
        <fullName evidence="13">Perforin-1-like</fullName>
    </recommendedName>
</protein>
<dbReference type="SMART" id="SM00239">
    <property type="entry name" value="C2"/>
    <property type="match status" value="1"/>
</dbReference>
<feature type="domain" description="C2" evidence="9">
    <location>
        <begin position="449"/>
        <end position="570"/>
    </location>
</feature>
<evidence type="ECO:0000259" key="9">
    <source>
        <dbReference type="PROSITE" id="PS50004"/>
    </source>
</evidence>
<dbReference type="InterPro" id="IPR020863">
    <property type="entry name" value="MACPF_CS"/>
</dbReference>
<evidence type="ECO:0000256" key="3">
    <source>
        <dbReference type="ARBA" id="ARBA00009214"/>
    </source>
</evidence>
<dbReference type="AlphaFoldDB" id="A0AAV7PJW7"/>
<reference evidence="11" key="1">
    <citation type="journal article" date="2022" name="bioRxiv">
        <title>Sequencing and chromosome-scale assembly of the giantPleurodeles waltlgenome.</title>
        <authorList>
            <person name="Brown T."/>
            <person name="Elewa A."/>
            <person name="Iarovenko S."/>
            <person name="Subramanian E."/>
            <person name="Araus A.J."/>
            <person name="Petzold A."/>
            <person name="Susuki M."/>
            <person name="Suzuki K.-i.T."/>
            <person name="Hayashi T."/>
            <person name="Toyoda A."/>
            <person name="Oliveira C."/>
            <person name="Osipova E."/>
            <person name="Leigh N.D."/>
            <person name="Simon A."/>
            <person name="Yun M.H."/>
        </authorList>
    </citation>
    <scope>NUCLEOTIDE SEQUENCE</scope>
    <source>
        <strain evidence="11">20211129_DDA</strain>
        <tissue evidence="11">Liver</tissue>
    </source>
</reference>
<evidence type="ECO:0000313" key="11">
    <source>
        <dbReference type="EMBL" id="KAJ1125615.1"/>
    </source>
</evidence>
<dbReference type="InterPro" id="IPR001862">
    <property type="entry name" value="MAC_perforin"/>
</dbReference>
<dbReference type="SMART" id="SM00457">
    <property type="entry name" value="MACPF"/>
    <property type="match status" value="1"/>
</dbReference>
<comment type="caution">
    <text evidence="11">The sequence shown here is derived from an EMBL/GenBank/DDBJ whole genome shotgun (WGS) entry which is preliminary data.</text>
</comment>
<dbReference type="PANTHER" id="PTHR46096">
    <property type="entry name" value="PERFORIN-1"/>
    <property type="match status" value="1"/>
</dbReference>
<feature type="domain" description="MACPF" evidence="10">
    <location>
        <begin position="82"/>
        <end position="426"/>
    </location>
</feature>
<dbReference type="InterPro" id="IPR020864">
    <property type="entry name" value="MACPF"/>
</dbReference>
<keyword evidence="8" id="KW-1015">Disulfide bond</keyword>
<dbReference type="InterPro" id="IPR000008">
    <property type="entry name" value="C2_dom"/>
</dbReference>
<comment type="subcellular location">
    <subcellularLocation>
        <location evidence="1">Membrane</location>
    </subcellularLocation>
    <subcellularLocation>
        <location evidence="2">Secreted</location>
    </subcellularLocation>
</comment>
<sequence length="593" mass="65704">MTVRLIKKPSVHLAESRIVFRKCLVVGLCFTHRCLVEQGSPGSVALSAAWFVLLVELVVFLLTPSLQGHFEAWVCASCRTGTAGECKKLGFIPGHNLVGEGIDIVTLRRKGSYLVNTDKWKRSDGTCTICANPLLEGQLQKLPLSVVDWRIQNTCKRHVSSSVIHSSFQVMESAASSVQNDWKVGLEIDVNPKASVKAVMAGSHSSLANFAGGKSKTDRYSFTSHEISCTYYRFRTKERPPLTQQFSSALKGLPATYDKNTKAQYRQVVNTYGTHYLTQVHLGGKIRDVTAIKTCESSLDGSSVDEVKDCLNLEASGNVGGKGSVEAVVSACEELKKRKNFKGSFHETYNERETEVVGGHLSTDLLFSNGQDPGPFNAWIESLKITPGILSYSLQPIHQLIRRSPPQKENLKLAIREYVLEKTFWKNCSNTCHSGAQPSKRDSCSCFCPGGQGVNSMCCSTSRGLAKMTVEILYATGLWGDYFTKTDAYVKLKFDSKEMRTSTVWNNDNPVWENHFDFGMVQLNDASALQLEVWDEDNRYDDDRLGSCNKQLTSGAFQDICYLNHGSLTFNYRLDCGPSLGGPTCRDYVPSPE</sequence>
<gene>
    <name evidence="11" type="ORF">NDU88_004039</name>
</gene>
<dbReference type="EMBL" id="JANPWB010000011">
    <property type="protein sequence ID" value="KAJ1125615.1"/>
    <property type="molecule type" value="Genomic_DNA"/>
</dbReference>
<dbReference type="Proteomes" id="UP001066276">
    <property type="component" value="Chromosome 7"/>
</dbReference>
<keyword evidence="5" id="KW-0732">Signal</keyword>
<dbReference type="GO" id="GO:0031640">
    <property type="term" value="P:killing of cells of another organism"/>
    <property type="evidence" value="ECO:0007669"/>
    <property type="project" value="UniProtKB-KW"/>
</dbReference>
<proteinExistence type="inferred from homology"/>
<dbReference type="Pfam" id="PF01823">
    <property type="entry name" value="MACPF"/>
    <property type="match status" value="1"/>
</dbReference>
<evidence type="ECO:0000256" key="2">
    <source>
        <dbReference type="ARBA" id="ARBA00004613"/>
    </source>
</evidence>
<dbReference type="GO" id="GO:0001771">
    <property type="term" value="P:immunological synapse formation"/>
    <property type="evidence" value="ECO:0007669"/>
    <property type="project" value="TreeGrafter"/>
</dbReference>
<dbReference type="PROSITE" id="PS00279">
    <property type="entry name" value="MACPF_1"/>
    <property type="match status" value="1"/>
</dbReference>
<comment type="similarity">
    <text evidence="3">Belongs to the complement C6/C7/C8/C9 family.</text>
</comment>
<dbReference type="GO" id="GO:0005576">
    <property type="term" value="C:extracellular region"/>
    <property type="evidence" value="ECO:0007669"/>
    <property type="project" value="UniProtKB-SubCell"/>
</dbReference>
<evidence type="ECO:0000256" key="8">
    <source>
        <dbReference type="ARBA" id="ARBA00023157"/>
    </source>
</evidence>
<keyword evidence="4" id="KW-0964">Secreted</keyword>
<dbReference type="Gene3D" id="2.60.40.150">
    <property type="entry name" value="C2 domain"/>
    <property type="match status" value="1"/>
</dbReference>
<dbReference type="GO" id="GO:0022829">
    <property type="term" value="F:wide pore channel activity"/>
    <property type="evidence" value="ECO:0007669"/>
    <property type="project" value="TreeGrafter"/>
</dbReference>
<evidence type="ECO:0000256" key="5">
    <source>
        <dbReference type="ARBA" id="ARBA00022729"/>
    </source>
</evidence>
<evidence type="ECO:0000313" key="12">
    <source>
        <dbReference type="Proteomes" id="UP001066276"/>
    </source>
</evidence>
<evidence type="ECO:0000256" key="6">
    <source>
        <dbReference type="ARBA" id="ARBA00022852"/>
    </source>
</evidence>
<name>A0AAV7PJW7_PLEWA</name>
<dbReference type="SUPFAM" id="SSF49562">
    <property type="entry name" value="C2 domain (Calcium/lipid-binding domain, CaLB)"/>
    <property type="match status" value="1"/>
</dbReference>
<dbReference type="PROSITE" id="PS50004">
    <property type="entry name" value="C2"/>
    <property type="match status" value="1"/>
</dbReference>
<evidence type="ECO:0000256" key="7">
    <source>
        <dbReference type="ARBA" id="ARBA00023136"/>
    </source>
</evidence>
<keyword evidence="12" id="KW-1185">Reference proteome</keyword>
<dbReference type="GO" id="GO:0001913">
    <property type="term" value="P:T cell mediated cytotoxicity"/>
    <property type="evidence" value="ECO:0007669"/>
    <property type="project" value="TreeGrafter"/>
</dbReference>
<dbReference type="PRINTS" id="PR00764">
    <property type="entry name" value="COMPLEMENTC9"/>
</dbReference>
<dbReference type="GO" id="GO:0051607">
    <property type="term" value="P:defense response to virus"/>
    <property type="evidence" value="ECO:0007669"/>
    <property type="project" value="TreeGrafter"/>
</dbReference>
<evidence type="ECO:0008006" key="13">
    <source>
        <dbReference type="Google" id="ProtNLM"/>
    </source>
</evidence>
<evidence type="ECO:0000256" key="4">
    <source>
        <dbReference type="ARBA" id="ARBA00022525"/>
    </source>
</evidence>
<dbReference type="InterPro" id="IPR052784">
    <property type="entry name" value="Perforin-1_pore-forming"/>
</dbReference>
<keyword evidence="7" id="KW-0472">Membrane</keyword>
<dbReference type="InterPro" id="IPR035892">
    <property type="entry name" value="C2_domain_sf"/>
</dbReference>
<accession>A0AAV7PJW7</accession>
<dbReference type="Pfam" id="PF00168">
    <property type="entry name" value="C2"/>
    <property type="match status" value="1"/>
</dbReference>
<dbReference type="GO" id="GO:0005579">
    <property type="term" value="C:membrane attack complex"/>
    <property type="evidence" value="ECO:0007669"/>
    <property type="project" value="InterPro"/>
</dbReference>